<dbReference type="Pfam" id="PF03606">
    <property type="entry name" value="DcuC"/>
    <property type="match status" value="1"/>
</dbReference>
<comment type="subcellular location">
    <subcellularLocation>
        <location evidence="1">Cell membrane</location>
        <topology evidence="1">Multi-pass membrane protein</topology>
    </subcellularLocation>
</comment>
<gene>
    <name evidence="7" type="ORF">EYH24_06075</name>
</gene>
<dbReference type="InterPro" id="IPR018385">
    <property type="entry name" value="C4_dicarb_anaerob_car-like"/>
</dbReference>
<dbReference type="AlphaFoldDB" id="A0A833E3G9"/>
<evidence type="ECO:0000256" key="3">
    <source>
        <dbReference type="ARBA" id="ARBA00022692"/>
    </source>
</evidence>
<evidence type="ECO:0000256" key="1">
    <source>
        <dbReference type="ARBA" id="ARBA00004651"/>
    </source>
</evidence>
<sequence length="57" mass="6034">MVKGLNEAAPTIIFFILIIGGLIGVVEAIEALTVALSAAALRMKGKGPLFIPSFMRY</sequence>
<evidence type="ECO:0000256" key="5">
    <source>
        <dbReference type="ARBA" id="ARBA00023136"/>
    </source>
</evidence>
<accession>A0A833E3G9</accession>
<keyword evidence="4 6" id="KW-1133">Transmembrane helix</keyword>
<keyword evidence="5 6" id="KW-0472">Membrane</keyword>
<evidence type="ECO:0000313" key="8">
    <source>
        <dbReference type="Proteomes" id="UP000653692"/>
    </source>
</evidence>
<dbReference type="EMBL" id="DQUR01000203">
    <property type="protein sequence ID" value="HIP89479.1"/>
    <property type="molecule type" value="Genomic_DNA"/>
</dbReference>
<evidence type="ECO:0000256" key="4">
    <source>
        <dbReference type="ARBA" id="ARBA00022989"/>
    </source>
</evidence>
<dbReference type="GO" id="GO:0005886">
    <property type="term" value="C:plasma membrane"/>
    <property type="evidence" value="ECO:0007669"/>
    <property type="project" value="UniProtKB-SubCell"/>
</dbReference>
<comment type="caution">
    <text evidence="7">The sequence shown here is derived from an EMBL/GenBank/DDBJ whole genome shotgun (WGS) entry which is preliminary data.</text>
</comment>
<evidence type="ECO:0000256" key="6">
    <source>
        <dbReference type="SAM" id="Phobius"/>
    </source>
</evidence>
<name>A0A833E3G9_9EURY</name>
<protein>
    <submittedName>
        <fullName evidence="7">Uncharacterized protein</fullName>
    </submittedName>
</protein>
<keyword evidence="3 6" id="KW-0812">Transmembrane</keyword>
<keyword evidence="2" id="KW-1003">Cell membrane</keyword>
<dbReference type="Proteomes" id="UP000653692">
    <property type="component" value="Unassembled WGS sequence"/>
</dbReference>
<feature type="transmembrane region" description="Helical" evidence="6">
    <location>
        <begin position="12"/>
        <end position="41"/>
    </location>
</feature>
<evidence type="ECO:0000313" key="7">
    <source>
        <dbReference type="EMBL" id="HIP89479.1"/>
    </source>
</evidence>
<evidence type="ECO:0000256" key="2">
    <source>
        <dbReference type="ARBA" id="ARBA00022475"/>
    </source>
</evidence>
<organism evidence="7 8">
    <name type="scientific">Thermococcus paralvinellae</name>
    <dbReference type="NCBI Taxonomy" id="582419"/>
    <lineage>
        <taxon>Archaea</taxon>
        <taxon>Methanobacteriati</taxon>
        <taxon>Methanobacteriota</taxon>
        <taxon>Thermococci</taxon>
        <taxon>Thermococcales</taxon>
        <taxon>Thermococcaceae</taxon>
        <taxon>Thermococcus</taxon>
    </lineage>
</organism>
<proteinExistence type="predicted"/>
<reference evidence="7" key="1">
    <citation type="journal article" date="2020" name="ISME J.">
        <title>Gammaproteobacteria mediating utilization of methyl-, sulfur- and petroleum organic compounds in deep ocean hydrothermal plumes.</title>
        <authorList>
            <person name="Zhou Z."/>
            <person name="Liu Y."/>
            <person name="Pan J."/>
            <person name="Cron B.R."/>
            <person name="Toner B.M."/>
            <person name="Anantharaman K."/>
            <person name="Breier J.A."/>
            <person name="Dick G.J."/>
            <person name="Li M."/>
        </authorList>
    </citation>
    <scope>NUCLEOTIDE SEQUENCE</scope>
    <source>
        <strain evidence="7">SZUA-1476</strain>
    </source>
</reference>